<dbReference type="Gene3D" id="2.60.40.380">
    <property type="entry name" value="Purple acid phosphatase-like, N-terminal"/>
    <property type="match status" value="1"/>
</dbReference>
<organism evidence="4 5">
    <name type="scientific">Variovorax ginsengisoli</name>
    <dbReference type="NCBI Taxonomy" id="363844"/>
    <lineage>
        <taxon>Bacteria</taxon>
        <taxon>Pseudomonadati</taxon>
        <taxon>Pseudomonadota</taxon>
        <taxon>Betaproteobacteria</taxon>
        <taxon>Burkholderiales</taxon>
        <taxon>Comamonadaceae</taxon>
        <taxon>Variovorax</taxon>
    </lineage>
</organism>
<dbReference type="SUPFAM" id="SSF56300">
    <property type="entry name" value="Metallo-dependent phosphatases"/>
    <property type="match status" value="1"/>
</dbReference>
<feature type="domain" description="Phospholipase D N-terminal" evidence="3">
    <location>
        <begin position="81"/>
        <end position="169"/>
    </location>
</feature>
<dbReference type="InterPro" id="IPR018946">
    <property type="entry name" value="PhoD-like_MPP"/>
</dbReference>
<evidence type="ECO:0000256" key="1">
    <source>
        <dbReference type="SAM" id="MobiDB-lite"/>
    </source>
</evidence>
<accession>A0ABT8SAR1</accession>
<dbReference type="InterPro" id="IPR052900">
    <property type="entry name" value="Phospholipid_Metab_Enz"/>
</dbReference>
<dbReference type="RefSeq" id="WP_301813249.1">
    <property type="nucleotide sequence ID" value="NZ_JAUJZH010000020.1"/>
</dbReference>
<keyword evidence="4" id="KW-0378">Hydrolase</keyword>
<evidence type="ECO:0000313" key="5">
    <source>
        <dbReference type="Proteomes" id="UP001169027"/>
    </source>
</evidence>
<feature type="domain" description="PhoD-like phosphatase metallophosphatase" evidence="2">
    <location>
        <begin position="180"/>
        <end position="555"/>
    </location>
</feature>
<dbReference type="EC" id="3.1.-.-" evidence="4"/>
<feature type="region of interest" description="Disordered" evidence="1">
    <location>
        <begin position="1"/>
        <end position="23"/>
    </location>
</feature>
<dbReference type="Gene3D" id="3.60.21.70">
    <property type="entry name" value="PhoD-like phosphatase"/>
    <property type="match status" value="1"/>
</dbReference>
<sequence>MPDATGPSAPEKEPTSTPTPVEASRRGFIRNAILYAMFAGTGVSMYGCGGGGSGGGGGGGLVGGVGGTGSTPPETSPTFVHGVGSGDPLSDRVILWTRVTVASPGALNLSWEVASDSNFGAIVARGTVGTGPEQDYTVKVDATGLRPASVYFYRFMLGAELSPVGRTQTLPVGSVSRLRLGIVSCSNFPSGYFNVCADLAKRTDIDVVLHLGDYIYEYGPLGYASQLAIAIDRESAPSHEILSLEDYRRRHRQNRADPDLIALHAKVPVIAIWDDHDVADNAWSGGAKNHDPATEGSFAARRAAATQAFREWLPVRMPDPADLQKIYRSFDFGTLASLHMLDTRLIGRDEQVSLDSYVAGGASAPTRQLLGPDQSAWLSTRMAASGATWQVLGSQVLMARMEIPLSIASAFNAQTLGAFLLAQSTPEPLRSDEQRALLAQRRVPYNLDAWDGYPAARESVLAAARSMGKNLVSLAGDTHNAWASNLTDANGQRVGVEFATASISSPGFERVLPVISSTVLSDAFPKMVKDLRYAETSKRGYVIITLTPAEVRADFMEISTVLSHDYSTRTAMSLHALPGASGLDVLPA</sequence>
<dbReference type="Proteomes" id="UP001169027">
    <property type="component" value="Unassembled WGS sequence"/>
</dbReference>
<dbReference type="InterPro" id="IPR029052">
    <property type="entry name" value="Metallo-depent_PP-like"/>
</dbReference>
<evidence type="ECO:0000259" key="2">
    <source>
        <dbReference type="Pfam" id="PF09423"/>
    </source>
</evidence>
<dbReference type="PANTHER" id="PTHR43606:SF2">
    <property type="entry name" value="ALKALINE PHOSPHATASE FAMILY PROTEIN (AFU_ORTHOLOGUE AFUA_5G03860)"/>
    <property type="match status" value="1"/>
</dbReference>
<evidence type="ECO:0000313" key="4">
    <source>
        <dbReference type="EMBL" id="MDO1535518.1"/>
    </source>
</evidence>
<comment type="caution">
    <text evidence="4">The sequence shown here is derived from an EMBL/GenBank/DDBJ whole genome shotgun (WGS) entry which is preliminary data.</text>
</comment>
<dbReference type="InterPro" id="IPR032093">
    <property type="entry name" value="PhoD_N"/>
</dbReference>
<protein>
    <submittedName>
        <fullName evidence="4">Alkaline phosphatase D family protein</fullName>
        <ecNumber evidence="4">3.1.-.-</ecNumber>
    </submittedName>
</protein>
<dbReference type="Pfam" id="PF16655">
    <property type="entry name" value="PhoD_N"/>
    <property type="match status" value="1"/>
</dbReference>
<reference evidence="4" key="1">
    <citation type="submission" date="2023-06" db="EMBL/GenBank/DDBJ databases">
        <authorList>
            <person name="Jiang Y."/>
            <person name="Liu Q."/>
        </authorList>
    </citation>
    <scope>NUCLEOTIDE SEQUENCE</scope>
    <source>
        <strain evidence="4">CGMCC 1.12090</strain>
    </source>
</reference>
<gene>
    <name evidence="4" type="ORF">Q2T77_24845</name>
</gene>
<evidence type="ECO:0000259" key="3">
    <source>
        <dbReference type="Pfam" id="PF16655"/>
    </source>
</evidence>
<dbReference type="CDD" id="cd07389">
    <property type="entry name" value="MPP_PhoD"/>
    <property type="match status" value="1"/>
</dbReference>
<dbReference type="InterPro" id="IPR038607">
    <property type="entry name" value="PhoD-like_sf"/>
</dbReference>
<dbReference type="GO" id="GO:0016787">
    <property type="term" value="F:hydrolase activity"/>
    <property type="evidence" value="ECO:0007669"/>
    <property type="project" value="UniProtKB-KW"/>
</dbReference>
<name>A0ABT8SAR1_9BURK</name>
<dbReference type="EMBL" id="JAUKVY010000020">
    <property type="protein sequence ID" value="MDO1535518.1"/>
    <property type="molecule type" value="Genomic_DNA"/>
</dbReference>
<keyword evidence="5" id="KW-1185">Reference proteome</keyword>
<dbReference type="Pfam" id="PF09423">
    <property type="entry name" value="PhoD"/>
    <property type="match status" value="1"/>
</dbReference>
<proteinExistence type="predicted"/>
<dbReference type="PANTHER" id="PTHR43606">
    <property type="entry name" value="PHOSPHATASE, PUTATIVE (AFU_ORTHOLOGUE AFUA_6G08710)-RELATED"/>
    <property type="match status" value="1"/>
</dbReference>